<name>A0ABY2MXR2_9LEPT</name>
<accession>A0ABY2MXR2</accession>
<keyword evidence="2" id="KW-1185">Reference proteome</keyword>
<proteinExistence type="predicted"/>
<comment type="caution">
    <text evidence="1">The sequence shown here is derived from an EMBL/GenBank/DDBJ whole genome shotgun (WGS) entry which is preliminary data.</text>
</comment>
<evidence type="ECO:0000313" key="1">
    <source>
        <dbReference type="EMBL" id="TGM11093.1"/>
    </source>
</evidence>
<evidence type="ECO:0000313" key="2">
    <source>
        <dbReference type="Proteomes" id="UP000297422"/>
    </source>
</evidence>
<protein>
    <submittedName>
        <fullName evidence="1">Uncharacterized protein</fullName>
    </submittedName>
</protein>
<dbReference type="Proteomes" id="UP000297422">
    <property type="component" value="Unassembled WGS sequence"/>
</dbReference>
<gene>
    <name evidence="1" type="ORF">EHQ90_16885</name>
</gene>
<sequence length="105" mass="12016">MILQELFLSGMRMRALEVSIGMMATVLPPPPVKTIDPLEEWKEATKRAEFKAQKSIEQAKFAILLANEVGYYCELLSCLDGSPVCSRFWWREFDYYTTEIGSSNV</sequence>
<dbReference type="EMBL" id="RQGT01000098">
    <property type="protein sequence ID" value="TGM11093.1"/>
    <property type="molecule type" value="Genomic_DNA"/>
</dbReference>
<reference evidence="2" key="1">
    <citation type="journal article" date="2019" name="PLoS Negl. Trop. Dis.">
        <title>Revisiting the worldwide diversity of Leptospira species in the environment.</title>
        <authorList>
            <person name="Vincent A.T."/>
            <person name="Schiettekatte O."/>
            <person name="Bourhy P."/>
            <person name="Veyrier F.J."/>
            <person name="Picardeau M."/>
        </authorList>
    </citation>
    <scope>NUCLEOTIDE SEQUENCE [LARGE SCALE GENOMIC DNA]</scope>
    <source>
        <strain evidence="2">201702407</strain>
    </source>
</reference>
<organism evidence="1 2">
    <name type="scientific">Leptospira stimsonii</name>
    <dbReference type="NCBI Taxonomy" id="2202203"/>
    <lineage>
        <taxon>Bacteria</taxon>
        <taxon>Pseudomonadati</taxon>
        <taxon>Spirochaetota</taxon>
        <taxon>Spirochaetia</taxon>
        <taxon>Leptospirales</taxon>
        <taxon>Leptospiraceae</taxon>
        <taxon>Leptospira</taxon>
    </lineage>
</organism>